<dbReference type="Proteomes" id="UP001321450">
    <property type="component" value="Chromosome"/>
</dbReference>
<sequence>MAEEECPKCPAGAPAWVMTFADLMSLLMCFFVLLLSFATMDVIRFRQMAASLKNAFGVQTEIVAYEIVKGTSVIAQHFSPATVEPTPLDEIRQSTTEDLPNLDIPESTEEKSTEGEGEMDKEAMEKMLAEEKRKELEAEAARIRESLLEEIKAGKISVEMQEDKIIVRIHEKGSFPSGSAVLNSGFGPAMKKIIDVVKRSRGKVIVAGHTDNVPIRTEWYRSNWELSAARAVTVAHELLRGGVDPKRLMVVGYADTQPLVPNTSAANRARNRRVEIILEQEKH</sequence>
<dbReference type="InterPro" id="IPR025713">
    <property type="entry name" value="MotB-like_N_dom"/>
</dbReference>
<name>A0AAU9D4R4_9GAMM</name>
<evidence type="ECO:0000256" key="4">
    <source>
        <dbReference type="ARBA" id="ARBA00022692"/>
    </source>
</evidence>
<gene>
    <name evidence="11" type="ORF">MIN45_P2323</name>
</gene>
<evidence type="ECO:0000256" key="1">
    <source>
        <dbReference type="ARBA" id="ARBA00004162"/>
    </source>
</evidence>
<proteinExistence type="inferred from homology"/>
<evidence type="ECO:0000313" key="11">
    <source>
        <dbReference type="EMBL" id="BCX89949.1"/>
    </source>
</evidence>
<dbReference type="PANTHER" id="PTHR30329:SF21">
    <property type="entry name" value="LIPOPROTEIN YIAD-RELATED"/>
    <property type="match status" value="1"/>
</dbReference>
<evidence type="ECO:0000256" key="6">
    <source>
        <dbReference type="ARBA" id="ARBA00023136"/>
    </source>
</evidence>
<keyword evidence="5 9" id="KW-1133">Transmembrane helix</keyword>
<evidence type="ECO:0000256" key="9">
    <source>
        <dbReference type="SAM" id="Phobius"/>
    </source>
</evidence>
<evidence type="ECO:0000313" key="12">
    <source>
        <dbReference type="Proteomes" id="UP001321450"/>
    </source>
</evidence>
<evidence type="ECO:0000256" key="5">
    <source>
        <dbReference type="ARBA" id="ARBA00022989"/>
    </source>
</evidence>
<dbReference type="Pfam" id="PF00691">
    <property type="entry name" value="OmpA"/>
    <property type="match status" value="1"/>
</dbReference>
<keyword evidence="3" id="KW-1003">Cell membrane</keyword>
<dbReference type="Gene3D" id="3.30.1330.60">
    <property type="entry name" value="OmpA-like domain"/>
    <property type="match status" value="1"/>
</dbReference>
<dbReference type="SUPFAM" id="SSF103088">
    <property type="entry name" value="OmpA-like"/>
    <property type="match status" value="1"/>
</dbReference>
<dbReference type="AlphaFoldDB" id="A0AAU9D4R4"/>
<keyword evidence="12" id="KW-1185">Reference proteome</keyword>
<evidence type="ECO:0000259" key="10">
    <source>
        <dbReference type="PROSITE" id="PS51123"/>
    </source>
</evidence>
<dbReference type="InterPro" id="IPR036737">
    <property type="entry name" value="OmpA-like_sf"/>
</dbReference>
<keyword evidence="4 9" id="KW-0812">Transmembrane</keyword>
<dbReference type="InterPro" id="IPR050330">
    <property type="entry name" value="Bact_OuterMem_StrucFunc"/>
</dbReference>
<dbReference type="PANTHER" id="PTHR30329">
    <property type="entry name" value="STATOR ELEMENT OF FLAGELLAR MOTOR COMPLEX"/>
    <property type="match status" value="1"/>
</dbReference>
<evidence type="ECO:0000256" key="7">
    <source>
        <dbReference type="PROSITE-ProRule" id="PRU00473"/>
    </source>
</evidence>
<keyword evidence="6 7" id="KW-0472">Membrane</keyword>
<comment type="similarity">
    <text evidence="2">Belongs to the MotB family.</text>
</comment>
<feature type="compositionally biased region" description="Basic and acidic residues" evidence="8">
    <location>
        <begin position="108"/>
        <end position="121"/>
    </location>
</feature>
<feature type="transmembrane region" description="Helical" evidence="9">
    <location>
        <begin position="23"/>
        <end position="43"/>
    </location>
</feature>
<feature type="region of interest" description="Disordered" evidence="8">
    <location>
        <begin position="94"/>
        <end position="121"/>
    </location>
</feature>
<dbReference type="NCBIfam" id="NF006508">
    <property type="entry name" value="PRK08944.1"/>
    <property type="match status" value="1"/>
</dbReference>
<dbReference type="EMBL" id="AP024718">
    <property type="protein sequence ID" value="BCX89949.1"/>
    <property type="molecule type" value="Genomic_DNA"/>
</dbReference>
<dbReference type="RefSeq" id="WP_286292540.1">
    <property type="nucleotide sequence ID" value="NZ_AP024718.1"/>
</dbReference>
<dbReference type="Pfam" id="PF13677">
    <property type="entry name" value="MotB_plug"/>
    <property type="match status" value="1"/>
</dbReference>
<dbReference type="PROSITE" id="PS51123">
    <property type="entry name" value="OMPA_2"/>
    <property type="match status" value="1"/>
</dbReference>
<comment type="subcellular location">
    <subcellularLocation>
        <location evidence="1">Cell membrane</location>
        <topology evidence="1">Single-pass membrane protein</topology>
    </subcellularLocation>
</comment>
<dbReference type="CDD" id="cd07185">
    <property type="entry name" value="OmpA_C-like"/>
    <property type="match status" value="1"/>
</dbReference>
<evidence type="ECO:0000256" key="2">
    <source>
        <dbReference type="ARBA" id="ARBA00008914"/>
    </source>
</evidence>
<evidence type="ECO:0000256" key="3">
    <source>
        <dbReference type="ARBA" id="ARBA00022475"/>
    </source>
</evidence>
<organism evidence="11 12">
    <name type="scientific">Methylomarinovum tepidoasis</name>
    <dbReference type="NCBI Taxonomy" id="2840183"/>
    <lineage>
        <taxon>Bacteria</taxon>
        <taxon>Pseudomonadati</taxon>
        <taxon>Pseudomonadota</taxon>
        <taxon>Gammaproteobacteria</taxon>
        <taxon>Methylococcales</taxon>
        <taxon>Methylothermaceae</taxon>
        <taxon>Methylomarinovum</taxon>
    </lineage>
</organism>
<dbReference type="InterPro" id="IPR006665">
    <property type="entry name" value="OmpA-like"/>
</dbReference>
<dbReference type="KEGG" id="meiy:MIN45_P2323"/>
<protein>
    <submittedName>
        <fullName evidence="11">Chemotaxis protein MotB</fullName>
    </submittedName>
</protein>
<feature type="domain" description="OmpA-like" evidence="10">
    <location>
        <begin position="162"/>
        <end position="282"/>
    </location>
</feature>
<accession>A0AAU9D4R4</accession>
<evidence type="ECO:0000256" key="8">
    <source>
        <dbReference type="SAM" id="MobiDB-lite"/>
    </source>
</evidence>
<reference evidence="12" key="1">
    <citation type="journal article" date="2024" name="Int. J. Syst. Evol. Microbiol.">
        <title>Methylomarinovum tepidoasis sp. nov., a moderately thermophilic methanotroph of the family Methylothermaceae isolated from a deep-sea hydrothermal field.</title>
        <authorList>
            <person name="Hirayama H."/>
            <person name="Takaki Y."/>
            <person name="Abe M."/>
            <person name="Miyazaki M."/>
            <person name="Uematsu K."/>
            <person name="Matsui Y."/>
            <person name="Takai K."/>
        </authorList>
    </citation>
    <scope>NUCLEOTIDE SEQUENCE [LARGE SCALE GENOMIC DNA]</scope>
    <source>
        <strain evidence="12">IN45</strain>
    </source>
</reference>
<dbReference type="GO" id="GO:0005886">
    <property type="term" value="C:plasma membrane"/>
    <property type="evidence" value="ECO:0007669"/>
    <property type="project" value="UniProtKB-SubCell"/>
</dbReference>